<evidence type="ECO:0000313" key="4">
    <source>
        <dbReference type="EMBL" id="KAG7324742.1"/>
    </source>
</evidence>
<dbReference type="EMBL" id="JAHKSW010000013">
    <property type="protein sequence ID" value="KAG7324742.1"/>
    <property type="molecule type" value="Genomic_DNA"/>
</dbReference>
<dbReference type="InterPro" id="IPR013783">
    <property type="entry name" value="Ig-like_fold"/>
</dbReference>
<dbReference type="PROSITE" id="PS50835">
    <property type="entry name" value="IG_LIKE"/>
    <property type="match status" value="1"/>
</dbReference>
<feature type="region of interest" description="Disordered" evidence="1">
    <location>
        <begin position="47"/>
        <end position="66"/>
    </location>
</feature>
<dbReference type="InterPro" id="IPR036179">
    <property type="entry name" value="Ig-like_dom_sf"/>
</dbReference>
<feature type="transmembrane region" description="Helical" evidence="2">
    <location>
        <begin position="388"/>
        <end position="409"/>
    </location>
</feature>
<dbReference type="GO" id="GO:0002768">
    <property type="term" value="P:immune response-regulating cell surface receptor signaling pathway"/>
    <property type="evidence" value="ECO:0007669"/>
    <property type="project" value="InterPro"/>
</dbReference>
<protein>
    <recommendedName>
        <fullName evidence="3">Ig-like domain-containing protein</fullName>
    </recommendedName>
</protein>
<dbReference type="OrthoDB" id="9947981at2759"/>
<dbReference type="Gene3D" id="2.60.40.10">
    <property type="entry name" value="Immunoglobulins"/>
    <property type="match status" value="1"/>
</dbReference>
<dbReference type="GO" id="GO:0005886">
    <property type="term" value="C:plasma membrane"/>
    <property type="evidence" value="ECO:0007669"/>
    <property type="project" value="InterPro"/>
</dbReference>
<dbReference type="InterPro" id="IPR007110">
    <property type="entry name" value="Ig-like_dom"/>
</dbReference>
<feature type="region of interest" description="Disordered" evidence="1">
    <location>
        <begin position="106"/>
        <end position="161"/>
    </location>
</feature>
<dbReference type="PANTHER" id="PTHR37996">
    <property type="entry name" value="B- AND T-LYMPHOCYTE ATTENUATOR"/>
    <property type="match status" value="1"/>
</dbReference>
<feature type="compositionally biased region" description="Low complexity" evidence="1">
    <location>
        <begin position="151"/>
        <end position="161"/>
    </location>
</feature>
<organism evidence="4 5">
    <name type="scientific">Hemibagrus wyckioides</name>
    <dbReference type="NCBI Taxonomy" id="337641"/>
    <lineage>
        <taxon>Eukaryota</taxon>
        <taxon>Metazoa</taxon>
        <taxon>Chordata</taxon>
        <taxon>Craniata</taxon>
        <taxon>Vertebrata</taxon>
        <taxon>Euteleostomi</taxon>
        <taxon>Actinopterygii</taxon>
        <taxon>Neopterygii</taxon>
        <taxon>Teleostei</taxon>
        <taxon>Ostariophysi</taxon>
        <taxon>Siluriformes</taxon>
        <taxon>Bagridae</taxon>
        <taxon>Hemibagrus</taxon>
    </lineage>
</organism>
<feature type="compositionally biased region" description="Basic and acidic residues" evidence="1">
    <location>
        <begin position="140"/>
        <end position="150"/>
    </location>
</feature>
<evidence type="ECO:0000256" key="1">
    <source>
        <dbReference type="SAM" id="MobiDB-lite"/>
    </source>
</evidence>
<gene>
    <name evidence="4" type="ORF">KOW79_011058</name>
</gene>
<reference evidence="4 5" key="1">
    <citation type="submission" date="2021-06" db="EMBL/GenBank/DDBJ databases">
        <title>Chromosome-level genome assembly of the red-tail catfish (Hemibagrus wyckioides).</title>
        <authorList>
            <person name="Shao F."/>
        </authorList>
    </citation>
    <scope>NUCLEOTIDE SEQUENCE [LARGE SCALE GENOMIC DNA]</scope>
    <source>
        <strain evidence="4">EC202008001</strain>
        <tissue evidence="4">Blood</tissue>
    </source>
</reference>
<feature type="compositionally biased region" description="Low complexity" evidence="1">
    <location>
        <begin position="48"/>
        <end position="64"/>
    </location>
</feature>
<dbReference type="PANTHER" id="PTHR37996:SF1">
    <property type="entry name" value="B- AND T-LYMPHOCYTE ATTENUATOR"/>
    <property type="match status" value="1"/>
</dbReference>
<keyword evidence="2" id="KW-0812">Transmembrane</keyword>
<dbReference type="SUPFAM" id="SSF48726">
    <property type="entry name" value="Immunoglobulin"/>
    <property type="match status" value="1"/>
</dbReference>
<accession>A0A9D3SHV5</accession>
<comment type="caution">
    <text evidence="4">The sequence shown here is derived from an EMBL/GenBank/DDBJ whole genome shotgun (WGS) entry which is preliminary data.</text>
</comment>
<sequence>MITAHSGHFLHPDSLQPLTSSPSLSHIELDAAKSPLALLAQTCSQIGKSDPFSSTTSSNSSKDSGCLTIGNIRVYPKSAEKKDSVPSPDGPSVLRTQSATCRPFAVCSPKIQEEDEKNDRDGNKNPGETSETIRNGNSEIDGKQKRESVRNSESSETSSAVFSTSSSLPPFSALPLPLFPSSCVSFPQPVLPTLNNKPSIISTVPCGDPYCLGYHCAAALKSTFPLLSLLILVQLSVRVNTDESNLDCFPSIMVPRNMVWRARVMDILMINCTVVSEVHCWKNIEVSWCRITEINECRHFHSKHTITGWKSITESKRLLFLIFWKISFQDAGLYRCEMISPTSSMSHAINVTVTDCDVVSTETITAGTPAVTVPVTDITHTHLIGEKWFYVICFSVFGVALFLAVLLIMSRGLKKFLEDEVTMTTVTYEETEKSSVQD</sequence>
<dbReference type="InterPro" id="IPR039257">
    <property type="entry name" value="BTLA"/>
</dbReference>
<dbReference type="AlphaFoldDB" id="A0A9D3SHV5"/>
<feature type="compositionally biased region" description="Polar residues" evidence="1">
    <location>
        <begin position="126"/>
        <end position="138"/>
    </location>
</feature>
<proteinExistence type="predicted"/>
<keyword evidence="2" id="KW-0472">Membrane</keyword>
<keyword evidence="2" id="KW-1133">Transmembrane helix</keyword>
<name>A0A9D3SHV5_9TELE</name>
<feature type="domain" description="Ig-like" evidence="3">
    <location>
        <begin position="250"/>
        <end position="352"/>
    </location>
</feature>
<evidence type="ECO:0000256" key="2">
    <source>
        <dbReference type="SAM" id="Phobius"/>
    </source>
</evidence>
<dbReference type="GO" id="GO:0038023">
    <property type="term" value="F:signaling receptor activity"/>
    <property type="evidence" value="ECO:0007669"/>
    <property type="project" value="InterPro"/>
</dbReference>
<evidence type="ECO:0000313" key="5">
    <source>
        <dbReference type="Proteomes" id="UP000824219"/>
    </source>
</evidence>
<evidence type="ECO:0000259" key="3">
    <source>
        <dbReference type="PROSITE" id="PS50835"/>
    </source>
</evidence>
<keyword evidence="5" id="KW-1185">Reference proteome</keyword>
<dbReference type="Proteomes" id="UP000824219">
    <property type="component" value="Linkage Group LG13"/>
</dbReference>